<dbReference type="Pfam" id="PF14244">
    <property type="entry name" value="Retrotran_gag_3"/>
    <property type="match status" value="1"/>
</dbReference>
<name>A0ABY9DSX4_VITVI</name>
<dbReference type="Proteomes" id="UP001227230">
    <property type="component" value="Chromosome 18"/>
</dbReference>
<proteinExistence type="predicted"/>
<dbReference type="PANTHER" id="PTHR37610">
    <property type="entry name" value="CCHC-TYPE DOMAIN-CONTAINING PROTEIN"/>
    <property type="match status" value="1"/>
</dbReference>
<dbReference type="EMBL" id="CP126665">
    <property type="protein sequence ID" value="WKA10236.1"/>
    <property type="molecule type" value="Genomic_DNA"/>
</dbReference>
<organism evidence="2 3">
    <name type="scientific">Vitis vinifera</name>
    <name type="common">Grape</name>
    <dbReference type="NCBI Taxonomy" id="29760"/>
    <lineage>
        <taxon>Eukaryota</taxon>
        <taxon>Viridiplantae</taxon>
        <taxon>Streptophyta</taxon>
        <taxon>Embryophyta</taxon>
        <taxon>Tracheophyta</taxon>
        <taxon>Spermatophyta</taxon>
        <taxon>Magnoliopsida</taxon>
        <taxon>eudicotyledons</taxon>
        <taxon>Gunneridae</taxon>
        <taxon>Pentapetalae</taxon>
        <taxon>rosids</taxon>
        <taxon>Vitales</taxon>
        <taxon>Vitaceae</taxon>
        <taxon>Viteae</taxon>
        <taxon>Vitis</taxon>
    </lineage>
</organism>
<keyword evidence="3" id="KW-1185">Reference proteome</keyword>
<protein>
    <recommendedName>
        <fullName evidence="1">Retrotransposon Copia-like N-terminal domain-containing protein</fullName>
    </recommendedName>
</protein>
<dbReference type="PANTHER" id="PTHR37610:SF38">
    <property type="entry name" value="RETROTRANSPOSON COPIA-LIKE N-TERMINAL DOMAIN-CONTAINING PROTEIN"/>
    <property type="match status" value="1"/>
</dbReference>
<evidence type="ECO:0000313" key="3">
    <source>
        <dbReference type="Proteomes" id="UP001227230"/>
    </source>
</evidence>
<accession>A0ABY9DSX4</accession>
<gene>
    <name evidence="2" type="ORF">VitviT2T_027818</name>
</gene>
<evidence type="ECO:0000259" key="1">
    <source>
        <dbReference type="Pfam" id="PF14244"/>
    </source>
</evidence>
<evidence type="ECO:0000313" key="2">
    <source>
        <dbReference type="EMBL" id="WKA10236.1"/>
    </source>
</evidence>
<sequence length="179" mass="19986">MADTDPHSSKYLGESSIPPSVLSELTARMTEALSKALTSILATDSAIAPIGIKLDGTNYAIWSQVVEMYVAGKDKLGYINGDLPQPSTTDPSFRRWRTENATVKGWLIGSMDPSLIGNFIRFPMAKQVWDAIATTYFDGSDATQVYELRRRVARLRRGSGFLEKYYYDLQEYDSRPGLN</sequence>
<feature type="domain" description="Retrotransposon Copia-like N-terminal" evidence="1">
    <location>
        <begin position="52"/>
        <end position="86"/>
    </location>
</feature>
<reference evidence="2 3" key="1">
    <citation type="journal article" date="2023" name="Hortic Res">
        <title>The complete reference genome for grapevine (Vitis vinifera L.) genetics and breeding.</title>
        <authorList>
            <person name="Shi X."/>
            <person name="Cao S."/>
            <person name="Wang X."/>
            <person name="Huang S."/>
            <person name="Wang Y."/>
            <person name="Liu Z."/>
            <person name="Liu W."/>
            <person name="Leng X."/>
            <person name="Peng Y."/>
            <person name="Wang N."/>
            <person name="Wang Y."/>
            <person name="Ma Z."/>
            <person name="Xu X."/>
            <person name="Zhang F."/>
            <person name="Xue H."/>
            <person name="Zhong H."/>
            <person name="Wang Y."/>
            <person name="Zhang K."/>
            <person name="Velt A."/>
            <person name="Avia K."/>
            <person name="Holtgrawe D."/>
            <person name="Grimplet J."/>
            <person name="Matus J.T."/>
            <person name="Ware D."/>
            <person name="Wu X."/>
            <person name="Wang H."/>
            <person name="Liu C."/>
            <person name="Fang Y."/>
            <person name="Rustenholz C."/>
            <person name="Cheng Z."/>
            <person name="Xiao H."/>
            <person name="Zhou Y."/>
        </authorList>
    </citation>
    <scope>NUCLEOTIDE SEQUENCE [LARGE SCALE GENOMIC DNA]</scope>
    <source>
        <strain evidence="3">cv. Pinot noir / PN40024</strain>
        <tissue evidence="2">Leaf</tissue>
    </source>
</reference>
<dbReference type="InterPro" id="IPR029472">
    <property type="entry name" value="Copia-like_N"/>
</dbReference>